<evidence type="ECO:0000256" key="5">
    <source>
        <dbReference type="ARBA" id="ARBA00022692"/>
    </source>
</evidence>
<evidence type="ECO:0000256" key="2">
    <source>
        <dbReference type="ARBA" id="ARBA00007613"/>
    </source>
</evidence>
<gene>
    <name evidence="8" type="ORF">CLV62_10453</name>
</gene>
<comment type="caution">
    <text evidence="8">The sequence shown here is derived from an EMBL/GenBank/DDBJ whole genome shotgun (WGS) entry which is preliminary data.</text>
</comment>
<dbReference type="AlphaFoldDB" id="A0A2V3PT40"/>
<reference evidence="8 9" key="1">
    <citation type="submission" date="2018-03" db="EMBL/GenBank/DDBJ databases">
        <title>Genomic Encyclopedia of Archaeal and Bacterial Type Strains, Phase II (KMG-II): from individual species to whole genera.</title>
        <authorList>
            <person name="Goeker M."/>
        </authorList>
    </citation>
    <scope>NUCLEOTIDE SEQUENCE [LARGE SCALE GENOMIC DNA]</scope>
    <source>
        <strain evidence="8 9">DSM 100214</strain>
    </source>
</reference>
<keyword evidence="6" id="KW-0472">Membrane</keyword>
<dbReference type="Proteomes" id="UP000247973">
    <property type="component" value="Unassembled WGS sequence"/>
</dbReference>
<accession>A0A2V3PT40</accession>
<evidence type="ECO:0000313" key="8">
    <source>
        <dbReference type="EMBL" id="PXV66793.1"/>
    </source>
</evidence>
<evidence type="ECO:0000256" key="6">
    <source>
        <dbReference type="ARBA" id="ARBA00023136"/>
    </source>
</evidence>
<dbReference type="PANTHER" id="PTHR30026">
    <property type="entry name" value="OUTER MEMBRANE PROTEIN TOLC"/>
    <property type="match status" value="1"/>
</dbReference>
<dbReference type="SUPFAM" id="SSF56954">
    <property type="entry name" value="Outer membrane efflux proteins (OEP)"/>
    <property type="match status" value="1"/>
</dbReference>
<organism evidence="8 9">
    <name type="scientific">Dysgonomonas alginatilytica</name>
    <dbReference type="NCBI Taxonomy" id="1605892"/>
    <lineage>
        <taxon>Bacteria</taxon>
        <taxon>Pseudomonadati</taxon>
        <taxon>Bacteroidota</taxon>
        <taxon>Bacteroidia</taxon>
        <taxon>Bacteroidales</taxon>
        <taxon>Dysgonomonadaceae</taxon>
        <taxon>Dysgonomonas</taxon>
    </lineage>
</organism>
<comment type="subcellular location">
    <subcellularLocation>
        <location evidence="1">Cell outer membrane</location>
    </subcellularLocation>
</comment>
<dbReference type="GO" id="GO:0015288">
    <property type="term" value="F:porin activity"/>
    <property type="evidence" value="ECO:0007669"/>
    <property type="project" value="TreeGrafter"/>
</dbReference>
<evidence type="ECO:0000256" key="7">
    <source>
        <dbReference type="ARBA" id="ARBA00023237"/>
    </source>
</evidence>
<dbReference type="GO" id="GO:1990281">
    <property type="term" value="C:efflux pump complex"/>
    <property type="evidence" value="ECO:0007669"/>
    <property type="project" value="TreeGrafter"/>
</dbReference>
<dbReference type="EMBL" id="QICL01000004">
    <property type="protein sequence ID" value="PXV66793.1"/>
    <property type="molecule type" value="Genomic_DNA"/>
</dbReference>
<dbReference type="GO" id="GO:0015562">
    <property type="term" value="F:efflux transmembrane transporter activity"/>
    <property type="evidence" value="ECO:0007669"/>
    <property type="project" value="InterPro"/>
</dbReference>
<dbReference type="RefSeq" id="WP_110309755.1">
    <property type="nucleotide sequence ID" value="NZ_QICL01000004.1"/>
</dbReference>
<evidence type="ECO:0000256" key="4">
    <source>
        <dbReference type="ARBA" id="ARBA00022452"/>
    </source>
</evidence>
<protein>
    <submittedName>
        <fullName evidence="8">Outer membrane protein TolC</fullName>
    </submittedName>
</protein>
<dbReference type="GO" id="GO:0009279">
    <property type="term" value="C:cell outer membrane"/>
    <property type="evidence" value="ECO:0007669"/>
    <property type="project" value="UniProtKB-SubCell"/>
</dbReference>
<proteinExistence type="inferred from homology"/>
<evidence type="ECO:0000256" key="1">
    <source>
        <dbReference type="ARBA" id="ARBA00004442"/>
    </source>
</evidence>
<keyword evidence="4" id="KW-1134">Transmembrane beta strand</keyword>
<dbReference type="InterPro" id="IPR003423">
    <property type="entry name" value="OMP_efflux"/>
</dbReference>
<sequence length="442" mass="50240">MKYVATILFILMSITGYTQEKKWTLMDCMEYAVKNSPRRSKQEAQNSIYHQNYLEAIGQLLPSINASTSASFNFGRGLDAETNTYTNINSFNNNYNLYSSLTLFDGLANVTRVRLQHVNKLLGRQQLEYTKDMIAYEVMEAFYNVLYNTERVKLAEQELEESTSNLKQVQRMMELGVKGFPEVAEMTAQEAANKYSLTRQKNILIIGVILLKEKMNYPIDETLEVGDAGALDIVVKSDQTAYTIFEHSKSFLPQALVAESSVRVQELAYKSAKGGLFPTIAVEGGYSTGFSRYMDGSEYSSFGYQFKNKMGRYVGFSVRVPIFNGFSRTAEVRRGKAQLVITQAQREETLRVLYSEIEQAVADMNGQVDEYYQAKKQTEAMEVAQKVNERKFSEGLISALELHTSANRLLQARAEELNSQLKFQLKFKLVAYYKGEPFVVED</sequence>
<name>A0A2V3PT40_9BACT</name>
<comment type="similarity">
    <text evidence="2">Belongs to the outer membrane factor (OMF) (TC 1.B.17) family.</text>
</comment>
<keyword evidence="9" id="KW-1185">Reference proteome</keyword>
<dbReference type="PANTHER" id="PTHR30026:SF20">
    <property type="entry name" value="OUTER MEMBRANE PROTEIN TOLC"/>
    <property type="match status" value="1"/>
</dbReference>
<evidence type="ECO:0000256" key="3">
    <source>
        <dbReference type="ARBA" id="ARBA00022448"/>
    </source>
</evidence>
<dbReference type="InterPro" id="IPR051906">
    <property type="entry name" value="TolC-like"/>
</dbReference>
<evidence type="ECO:0000313" key="9">
    <source>
        <dbReference type="Proteomes" id="UP000247973"/>
    </source>
</evidence>
<dbReference type="Pfam" id="PF02321">
    <property type="entry name" value="OEP"/>
    <property type="match status" value="1"/>
</dbReference>
<keyword evidence="7" id="KW-0998">Cell outer membrane</keyword>
<keyword evidence="3" id="KW-0813">Transport</keyword>
<keyword evidence="5" id="KW-0812">Transmembrane</keyword>
<dbReference type="Gene3D" id="1.20.1600.10">
    <property type="entry name" value="Outer membrane efflux proteins (OEP)"/>
    <property type="match status" value="1"/>
</dbReference>
<dbReference type="OrthoDB" id="9811587at2"/>